<dbReference type="PANTHER" id="PTHR46623">
    <property type="entry name" value="CARBOXYMETHYLENEBUTENOLIDASE-RELATED"/>
    <property type="match status" value="1"/>
</dbReference>
<reference evidence="2 3" key="1">
    <citation type="submission" date="2017-02" db="EMBL/GenBank/DDBJ databases">
        <title>The new phylogeny of genus Mycobacterium.</title>
        <authorList>
            <person name="Tortoli E."/>
            <person name="Trovato A."/>
            <person name="Cirillo D.M."/>
        </authorList>
    </citation>
    <scope>NUCLEOTIDE SEQUENCE [LARGE SCALE GENOMIC DNA]</scope>
    <source>
        <strain evidence="2 3">DSM 44049</strain>
    </source>
</reference>
<dbReference type="OrthoDB" id="9787933at2"/>
<dbReference type="SUPFAM" id="SSF53474">
    <property type="entry name" value="alpha/beta-Hydrolases"/>
    <property type="match status" value="1"/>
</dbReference>
<feature type="domain" description="Dienelactone hydrolase" evidence="1">
    <location>
        <begin position="19"/>
        <end position="243"/>
    </location>
</feature>
<dbReference type="Gene3D" id="3.40.50.1820">
    <property type="entry name" value="alpha/beta hydrolase"/>
    <property type="match status" value="1"/>
</dbReference>
<sequence length="245" mass="26434">MPKITDNVTTPDGECPVQLFTPDGTGPWPGVVMFPDAGGVRDTFDQMATKLAGYGYAVLLPDVYYRERDWAPFDMSTVFSDAKERGRLFSMIGSLTSDRITRDAGALFDYLAGRDEVAGERFGVCGYCMGGRISVLLAGRLPERVAAAASFHGGGLVSDTADSPHLLADRVNAKVYIGAAENDASFTADHGEQLEKALTAAGVDYRLEWYQAAHGFAVPDNAPYDEAAAERHWAAMTETFRSALT</sequence>
<dbReference type="Pfam" id="PF01738">
    <property type="entry name" value="DLH"/>
    <property type="match status" value="1"/>
</dbReference>
<dbReference type="InterPro" id="IPR002925">
    <property type="entry name" value="Dienelactn_hydro"/>
</dbReference>
<proteinExistence type="predicted"/>
<dbReference type="RefSeq" id="WP_069420354.1">
    <property type="nucleotide sequence ID" value="NZ_CBCRZH010000016.1"/>
</dbReference>
<organism evidence="2 3">
    <name type="scientific">Mycobacterium intermedium</name>
    <dbReference type="NCBI Taxonomy" id="28445"/>
    <lineage>
        <taxon>Bacteria</taxon>
        <taxon>Bacillati</taxon>
        <taxon>Actinomycetota</taxon>
        <taxon>Actinomycetes</taxon>
        <taxon>Mycobacteriales</taxon>
        <taxon>Mycobacteriaceae</taxon>
        <taxon>Mycobacterium</taxon>
        <taxon>Mycobacterium simiae complex</taxon>
    </lineage>
</organism>
<gene>
    <name evidence="2" type="ORF">BST27_03110</name>
</gene>
<dbReference type="InterPro" id="IPR051049">
    <property type="entry name" value="Dienelactone_hydrolase-like"/>
</dbReference>
<dbReference type="GO" id="GO:0016787">
    <property type="term" value="F:hydrolase activity"/>
    <property type="evidence" value="ECO:0007669"/>
    <property type="project" value="UniProtKB-KW"/>
</dbReference>
<keyword evidence="3" id="KW-1185">Reference proteome</keyword>
<dbReference type="Proteomes" id="UP000192739">
    <property type="component" value="Unassembled WGS sequence"/>
</dbReference>
<name>A0A1E3SBJ9_MYCIE</name>
<evidence type="ECO:0000259" key="1">
    <source>
        <dbReference type="Pfam" id="PF01738"/>
    </source>
</evidence>
<comment type="caution">
    <text evidence="2">The sequence shown here is derived from an EMBL/GenBank/DDBJ whole genome shotgun (WGS) entry which is preliminary data.</text>
</comment>
<dbReference type="STRING" id="28445.BHQ20_17140"/>
<dbReference type="InterPro" id="IPR029058">
    <property type="entry name" value="AB_hydrolase_fold"/>
</dbReference>
<evidence type="ECO:0000313" key="3">
    <source>
        <dbReference type="Proteomes" id="UP000192739"/>
    </source>
</evidence>
<protein>
    <submittedName>
        <fullName evidence="2">Dienelactone hydrolase</fullName>
    </submittedName>
</protein>
<accession>A0A1E3SBJ9</accession>
<dbReference type="AlphaFoldDB" id="A0A1E3SBJ9"/>
<keyword evidence="2" id="KW-0378">Hydrolase</keyword>
<evidence type="ECO:0000313" key="2">
    <source>
        <dbReference type="EMBL" id="ORB10056.1"/>
    </source>
</evidence>
<dbReference type="PANTHER" id="PTHR46623:SF10">
    <property type="entry name" value="CARBOXYMETHYLENEBUTENOLIDASE HOMOLOG"/>
    <property type="match status" value="1"/>
</dbReference>
<dbReference type="EMBL" id="MVHT01000005">
    <property type="protein sequence ID" value="ORB10056.1"/>
    <property type="molecule type" value="Genomic_DNA"/>
</dbReference>